<keyword evidence="4" id="KW-0808">Transferase</keyword>
<organism evidence="15">
    <name type="scientific">Longilinea arvoryzae</name>
    <dbReference type="NCBI Taxonomy" id="360412"/>
    <lineage>
        <taxon>Bacteria</taxon>
        <taxon>Bacillati</taxon>
        <taxon>Chloroflexota</taxon>
        <taxon>Anaerolineae</taxon>
        <taxon>Anaerolineales</taxon>
        <taxon>Anaerolineaceae</taxon>
        <taxon>Longilinea</taxon>
    </lineage>
</organism>
<dbReference type="PANTHER" id="PTHR43289:SF6">
    <property type="entry name" value="SERINE_THREONINE-PROTEIN KINASE NEKL-3"/>
    <property type="match status" value="1"/>
</dbReference>
<evidence type="ECO:0000313" key="16">
    <source>
        <dbReference type="Proteomes" id="UP000055060"/>
    </source>
</evidence>
<dbReference type="InterPro" id="IPR017441">
    <property type="entry name" value="Protein_kinase_ATP_BS"/>
</dbReference>
<dbReference type="EC" id="2.7.11.1" evidence="2"/>
<dbReference type="FunFam" id="3.30.200.20:FF:000035">
    <property type="entry name" value="Serine/threonine protein kinase Stk1"/>
    <property type="match status" value="1"/>
</dbReference>
<proteinExistence type="inferred from homology"/>
<gene>
    <name evidence="15" type="ORF">LARV_00369</name>
</gene>
<keyword evidence="8 11" id="KW-0067">ATP-binding</keyword>
<dbReference type="InterPro" id="IPR000719">
    <property type="entry name" value="Prot_kinase_dom"/>
</dbReference>
<comment type="similarity">
    <text evidence="1">Belongs to the leucine-binding protein family.</text>
</comment>
<dbReference type="SUPFAM" id="SSF53822">
    <property type="entry name" value="Periplasmic binding protein-like I"/>
    <property type="match status" value="1"/>
</dbReference>
<evidence type="ECO:0000256" key="4">
    <source>
        <dbReference type="ARBA" id="ARBA00022679"/>
    </source>
</evidence>
<dbReference type="Pfam" id="PF00069">
    <property type="entry name" value="Pkinase"/>
    <property type="match status" value="1"/>
</dbReference>
<dbReference type="PANTHER" id="PTHR43289">
    <property type="entry name" value="MITOGEN-ACTIVATED PROTEIN KINASE KINASE KINASE 20-RELATED"/>
    <property type="match status" value="1"/>
</dbReference>
<feature type="region of interest" description="Disordered" evidence="12">
    <location>
        <begin position="284"/>
        <end position="312"/>
    </location>
</feature>
<dbReference type="STRING" id="360412.LARV_00369"/>
<dbReference type="GO" id="GO:0005524">
    <property type="term" value="F:ATP binding"/>
    <property type="evidence" value="ECO:0007669"/>
    <property type="project" value="UniProtKB-UniRule"/>
</dbReference>
<comment type="catalytic activity">
    <reaction evidence="10">
        <text>L-seryl-[protein] + ATP = O-phospho-L-seryl-[protein] + ADP + H(+)</text>
        <dbReference type="Rhea" id="RHEA:17989"/>
        <dbReference type="Rhea" id="RHEA-COMP:9863"/>
        <dbReference type="Rhea" id="RHEA-COMP:11604"/>
        <dbReference type="ChEBI" id="CHEBI:15378"/>
        <dbReference type="ChEBI" id="CHEBI:29999"/>
        <dbReference type="ChEBI" id="CHEBI:30616"/>
        <dbReference type="ChEBI" id="CHEBI:83421"/>
        <dbReference type="ChEBI" id="CHEBI:456216"/>
        <dbReference type="EC" id="2.7.11.1"/>
    </reaction>
</comment>
<dbReference type="PROSITE" id="PS00107">
    <property type="entry name" value="PROTEIN_KINASE_ATP"/>
    <property type="match status" value="1"/>
</dbReference>
<dbReference type="PROSITE" id="PS50011">
    <property type="entry name" value="PROTEIN_KINASE_DOM"/>
    <property type="match status" value="1"/>
</dbReference>
<sequence length="799" mass="86548">MPVDRWVGQILGGRYQIEDLIGQGGMSSVYRARDLNLRRTVAIKLIHPHLSDNEEFVRRFKSEATSIARLHHSNIVEVYDLSHEGDQYYMVLQYVEGETLQSRIKRANSAGRRLSIRECLRCLRDVCKAADYAHRNGMIHRDIKPANIMLDAHGSAILMDFGIARILGEQQHHTATGVVLGTALYMSPEQIQGLHPDARSDIYSIGVTLFEALGGQPPFEADSAMTLMHKHLYDPVPDLGQLHPGIPEKVRAIVNRALEKDPTRRFQTCAEMAAALGDALKYLPPEESMPTSATPPAPQAVQPTPPAETRIETPPVKATDTIIETPPIEKATPPAPAEPAPVVPAPLVPAVEPSPATQEPIPTVVSESVPTHARRRWLPWVMGGVVLVAFAVGAYFFFQLGRLVSAPPTPTPTQTPTATATLQTAVQPTATVRVVVPPVTAVPRDVLKIAVLAPLSQPAGVMTRDGVQMAIDEWNARGGVLNMNIVPILLDSQCEPGPAAEVATQAIDQEEVHYIIGEVCSTASVAVSGIANDRGVIMITPSSTNSFVTVTENGKVKPYIFRACFSDPFQGRVAAKFAIENLKLKSAFIIMDENKSYGISLAEVFEQSFTLMSGQIAGKATYPTGETDFSAALAKLVKVKPDLVYLPDDAQVANLVIQQAREKGITLPFLGSNTWNSPDLDKNVANGSFFTGDFSAADPRPEVQGFVEAFGARYKDENGKAVVPDQMAALGYDAANLLLQSISETGVDAAVRVKDTLAHIQFQGVTGQLTFDLEHNPIKSAVIMTIRDGQIVFETLVNP</sequence>
<dbReference type="InterPro" id="IPR028081">
    <property type="entry name" value="Leu-bd"/>
</dbReference>
<evidence type="ECO:0000256" key="3">
    <source>
        <dbReference type="ARBA" id="ARBA00022527"/>
    </source>
</evidence>
<evidence type="ECO:0000256" key="10">
    <source>
        <dbReference type="ARBA" id="ARBA00048679"/>
    </source>
</evidence>
<reference evidence="15" key="1">
    <citation type="submission" date="2015-07" db="EMBL/GenBank/DDBJ databases">
        <title>Draft Genome Sequences of Anaerolinea thermolimosa IMO-1, Bellilinea caldifistulae GOMI-1, Leptolinea tardivitalis YMTK-2, Levilinea saccharolytica KIBI-1,Longilinea arvoryzae KOME-1, Previously Described as Members of the Anaerolineaceae (Chloroflexi).</title>
        <authorList>
            <person name="Sekiguchi Y."/>
            <person name="Ohashi A."/>
            <person name="Matsuura N."/>
            <person name="Tourlousse M.D."/>
        </authorList>
    </citation>
    <scope>NUCLEOTIDE SEQUENCE [LARGE SCALE GENOMIC DNA]</scope>
    <source>
        <strain evidence="15">KOME-1</strain>
    </source>
</reference>
<evidence type="ECO:0000259" key="14">
    <source>
        <dbReference type="PROSITE" id="PS50011"/>
    </source>
</evidence>
<feature type="domain" description="Protein kinase" evidence="14">
    <location>
        <begin position="15"/>
        <end position="283"/>
    </location>
</feature>
<keyword evidence="6 11" id="KW-0547">Nucleotide-binding</keyword>
<dbReference type="Gene3D" id="3.30.200.20">
    <property type="entry name" value="Phosphorylase Kinase, domain 1"/>
    <property type="match status" value="1"/>
</dbReference>
<comment type="catalytic activity">
    <reaction evidence="9">
        <text>L-threonyl-[protein] + ATP = O-phospho-L-threonyl-[protein] + ADP + H(+)</text>
        <dbReference type="Rhea" id="RHEA:46608"/>
        <dbReference type="Rhea" id="RHEA-COMP:11060"/>
        <dbReference type="Rhea" id="RHEA-COMP:11605"/>
        <dbReference type="ChEBI" id="CHEBI:15378"/>
        <dbReference type="ChEBI" id="CHEBI:30013"/>
        <dbReference type="ChEBI" id="CHEBI:30616"/>
        <dbReference type="ChEBI" id="CHEBI:61977"/>
        <dbReference type="ChEBI" id="CHEBI:456216"/>
        <dbReference type="EC" id="2.7.11.1"/>
    </reaction>
</comment>
<dbReference type="Gene3D" id="3.40.50.2300">
    <property type="match status" value="2"/>
</dbReference>
<dbReference type="Proteomes" id="UP000055060">
    <property type="component" value="Unassembled WGS sequence"/>
</dbReference>
<dbReference type="CDD" id="cd14014">
    <property type="entry name" value="STKc_PknB_like"/>
    <property type="match status" value="1"/>
</dbReference>
<evidence type="ECO:0000256" key="8">
    <source>
        <dbReference type="ARBA" id="ARBA00022840"/>
    </source>
</evidence>
<evidence type="ECO:0000256" key="2">
    <source>
        <dbReference type="ARBA" id="ARBA00012513"/>
    </source>
</evidence>
<dbReference type="AlphaFoldDB" id="A0A0S7BBX6"/>
<feature type="binding site" evidence="11">
    <location>
        <position position="44"/>
    </location>
    <ligand>
        <name>ATP</name>
        <dbReference type="ChEBI" id="CHEBI:30616"/>
    </ligand>
</feature>
<evidence type="ECO:0000256" key="5">
    <source>
        <dbReference type="ARBA" id="ARBA00022729"/>
    </source>
</evidence>
<evidence type="ECO:0000256" key="1">
    <source>
        <dbReference type="ARBA" id="ARBA00010062"/>
    </source>
</evidence>
<dbReference type="CDD" id="cd06347">
    <property type="entry name" value="PBP1_ABC_LivK_ligand_binding-like"/>
    <property type="match status" value="1"/>
</dbReference>
<keyword evidence="16" id="KW-1185">Reference proteome</keyword>
<dbReference type="SMART" id="SM00220">
    <property type="entry name" value="S_TKc"/>
    <property type="match status" value="1"/>
</dbReference>
<feature type="compositionally biased region" description="Pro residues" evidence="12">
    <location>
        <begin position="293"/>
        <end position="306"/>
    </location>
</feature>
<keyword evidence="5" id="KW-0732">Signal</keyword>
<dbReference type="InterPro" id="IPR028082">
    <property type="entry name" value="Peripla_BP_I"/>
</dbReference>
<feature type="transmembrane region" description="Helical" evidence="13">
    <location>
        <begin position="377"/>
        <end position="398"/>
    </location>
</feature>
<name>A0A0S7BBX6_9CHLR</name>
<evidence type="ECO:0000256" key="7">
    <source>
        <dbReference type="ARBA" id="ARBA00022777"/>
    </source>
</evidence>
<dbReference type="Pfam" id="PF13458">
    <property type="entry name" value="Peripla_BP_6"/>
    <property type="match status" value="1"/>
</dbReference>
<accession>A0A0S7BBX6</accession>
<evidence type="ECO:0000256" key="12">
    <source>
        <dbReference type="SAM" id="MobiDB-lite"/>
    </source>
</evidence>
<keyword evidence="13" id="KW-0812">Transmembrane</keyword>
<keyword evidence="3" id="KW-0723">Serine/threonine-protein kinase</keyword>
<dbReference type="PROSITE" id="PS00108">
    <property type="entry name" value="PROTEIN_KINASE_ST"/>
    <property type="match status" value="1"/>
</dbReference>
<keyword evidence="13" id="KW-1133">Transmembrane helix</keyword>
<keyword evidence="7" id="KW-0418">Kinase</keyword>
<dbReference type="InterPro" id="IPR011009">
    <property type="entry name" value="Kinase-like_dom_sf"/>
</dbReference>
<keyword evidence="13" id="KW-0472">Membrane</keyword>
<dbReference type="RefSeq" id="WP_075072043.1">
    <property type="nucleotide sequence ID" value="NZ_DF967972.1"/>
</dbReference>
<dbReference type="SUPFAM" id="SSF56112">
    <property type="entry name" value="Protein kinase-like (PK-like)"/>
    <property type="match status" value="1"/>
</dbReference>
<evidence type="ECO:0000313" key="15">
    <source>
        <dbReference type="EMBL" id="GAP12633.1"/>
    </source>
</evidence>
<dbReference type="Gene3D" id="1.10.510.10">
    <property type="entry name" value="Transferase(Phosphotransferase) domain 1"/>
    <property type="match status" value="1"/>
</dbReference>
<protein>
    <recommendedName>
        <fullName evidence="2">non-specific serine/threonine protein kinase</fullName>
        <ecNumber evidence="2">2.7.11.1</ecNumber>
    </recommendedName>
</protein>
<dbReference type="InterPro" id="IPR008271">
    <property type="entry name" value="Ser/Thr_kinase_AS"/>
</dbReference>
<dbReference type="FunFam" id="1.10.510.10:FF:000021">
    <property type="entry name" value="Serine/threonine protein kinase"/>
    <property type="match status" value="1"/>
</dbReference>
<evidence type="ECO:0000256" key="13">
    <source>
        <dbReference type="SAM" id="Phobius"/>
    </source>
</evidence>
<evidence type="ECO:0000256" key="9">
    <source>
        <dbReference type="ARBA" id="ARBA00047899"/>
    </source>
</evidence>
<dbReference type="GO" id="GO:0004674">
    <property type="term" value="F:protein serine/threonine kinase activity"/>
    <property type="evidence" value="ECO:0007669"/>
    <property type="project" value="UniProtKB-KW"/>
</dbReference>
<evidence type="ECO:0000256" key="11">
    <source>
        <dbReference type="PROSITE-ProRule" id="PRU10141"/>
    </source>
</evidence>
<evidence type="ECO:0000256" key="6">
    <source>
        <dbReference type="ARBA" id="ARBA00022741"/>
    </source>
</evidence>
<dbReference type="EMBL" id="DF967972">
    <property type="protein sequence ID" value="GAP12633.1"/>
    <property type="molecule type" value="Genomic_DNA"/>
</dbReference>
<dbReference type="OrthoDB" id="9783240at2"/>